<dbReference type="STRING" id="415015.SAMN05660462_00461"/>
<dbReference type="EMBL" id="FNQE01000003">
    <property type="protein sequence ID" value="SDY61522.1"/>
    <property type="molecule type" value="Genomic_DNA"/>
</dbReference>
<dbReference type="OrthoDB" id="9796381at2"/>
<accession>A0A1H3LAT0</accession>
<dbReference type="Pfam" id="PF00583">
    <property type="entry name" value="Acetyltransf_1"/>
    <property type="match status" value="1"/>
</dbReference>
<gene>
    <name evidence="2" type="ORF">SAMN05660462_00461</name>
</gene>
<reference evidence="3" key="1">
    <citation type="submission" date="2016-10" db="EMBL/GenBank/DDBJ databases">
        <authorList>
            <person name="Varghese N."/>
            <person name="Submissions S."/>
        </authorList>
    </citation>
    <scope>NUCLEOTIDE SEQUENCE [LARGE SCALE GENOMIC DNA]</scope>
    <source>
        <strain evidence="3">DSM 21650</strain>
    </source>
</reference>
<feature type="domain" description="N-acetyltransferase" evidence="1">
    <location>
        <begin position="1"/>
        <end position="170"/>
    </location>
</feature>
<organism evidence="2 3">
    <name type="scientific">Proteiniborus ethanoligenes</name>
    <dbReference type="NCBI Taxonomy" id="415015"/>
    <lineage>
        <taxon>Bacteria</taxon>
        <taxon>Bacillati</taxon>
        <taxon>Bacillota</taxon>
        <taxon>Clostridia</taxon>
        <taxon>Eubacteriales</taxon>
        <taxon>Proteiniborus</taxon>
    </lineage>
</organism>
<dbReference type="GO" id="GO:0016747">
    <property type="term" value="F:acyltransferase activity, transferring groups other than amino-acyl groups"/>
    <property type="evidence" value="ECO:0007669"/>
    <property type="project" value="InterPro"/>
</dbReference>
<dbReference type="Proteomes" id="UP000198625">
    <property type="component" value="Unassembled WGS sequence"/>
</dbReference>
<dbReference type="AlphaFoldDB" id="A0A1H3LAT0"/>
<protein>
    <submittedName>
        <fullName evidence="2">Ribosomal protein S18 acetylase RimI</fullName>
    </submittedName>
</protein>
<evidence type="ECO:0000259" key="1">
    <source>
        <dbReference type="PROSITE" id="PS51186"/>
    </source>
</evidence>
<dbReference type="RefSeq" id="WP_091726659.1">
    <property type="nucleotide sequence ID" value="NZ_FNQE01000003.1"/>
</dbReference>
<dbReference type="Gene3D" id="3.40.630.30">
    <property type="match status" value="1"/>
</dbReference>
<dbReference type="InterPro" id="IPR000182">
    <property type="entry name" value="GNAT_dom"/>
</dbReference>
<name>A0A1H3LAT0_9FIRM</name>
<dbReference type="SUPFAM" id="SSF55729">
    <property type="entry name" value="Acyl-CoA N-acyltransferases (Nat)"/>
    <property type="match status" value="1"/>
</dbReference>
<dbReference type="InterPro" id="IPR016181">
    <property type="entry name" value="Acyl_CoA_acyltransferase"/>
</dbReference>
<keyword evidence="3" id="KW-1185">Reference proteome</keyword>
<keyword evidence="2" id="KW-0689">Ribosomal protein</keyword>
<evidence type="ECO:0000313" key="2">
    <source>
        <dbReference type="EMBL" id="SDY61522.1"/>
    </source>
</evidence>
<dbReference type="GO" id="GO:0005840">
    <property type="term" value="C:ribosome"/>
    <property type="evidence" value="ECO:0007669"/>
    <property type="project" value="UniProtKB-KW"/>
</dbReference>
<dbReference type="PROSITE" id="PS51186">
    <property type="entry name" value="GNAT"/>
    <property type="match status" value="1"/>
</dbReference>
<proteinExistence type="predicted"/>
<sequence length="171" mass="19928">MKFRKATEADIDSIMEIINQAQTWFKEQGINQWQNNYPNPEIIKKDIDNSYGYILLKDNVVVSYVALIFDGEITYNSIYNGEWISNDKYAVIHRMAVESSYKGQGLASVIFNYVEELCYEKKVHSIKVDTHEDNIPMQKLLYKNGFQYCGIIYLEDKSKRIAFEKILIKGA</sequence>
<dbReference type="CDD" id="cd04301">
    <property type="entry name" value="NAT_SF"/>
    <property type="match status" value="1"/>
</dbReference>
<keyword evidence="2" id="KW-0687">Ribonucleoprotein</keyword>
<evidence type="ECO:0000313" key="3">
    <source>
        <dbReference type="Proteomes" id="UP000198625"/>
    </source>
</evidence>